<feature type="transmembrane region" description="Helical" evidence="1">
    <location>
        <begin position="58"/>
        <end position="84"/>
    </location>
</feature>
<protein>
    <recommendedName>
        <fullName evidence="2">DUF4190 domain-containing protein</fullName>
    </recommendedName>
</protein>
<proteinExistence type="predicted"/>
<reference evidence="3 4" key="1">
    <citation type="submission" date="2017-08" db="EMBL/GenBank/DDBJ databases">
        <title>Complete Genome Sequence of Bacillus kochii Oregon-R-modENCODE STRAIN BDGP4, isolated from Drosophila melanogaster gut.</title>
        <authorList>
            <person name="Wan K.H."/>
            <person name="Yu C."/>
            <person name="Park S."/>
            <person name="Hammonds A.S."/>
            <person name="Booth B.W."/>
            <person name="Celniker S.E."/>
        </authorList>
    </citation>
    <scope>NUCLEOTIDE SEQUENCE [LARGE SCALE GENOMIC DNA]</scope>
    <source>
        <strain evidence="3 4">BDGP4</strain>
    </source>
</reference>
<keyword evidence="1" id="KW-0812">Transmembrane</keyword>
<evidence type="ECO:0000313" key="4">
    <source>
        <dbReference type="Proteomes" id="UP000215137"/>
    </source>
</evidence>
<dbReference type="Pfam" id="PF13828">
    <property type="entry name" value="DUF4190"/>
    <property type="match status" value="1"/>
</dbReference>
<evidence type="ECO:0000313" key="3">
    <source>
        <dbReference type="EMBL" id="ASV67384.1"/>
    </source>
</evidence>
<feature type="transmembrane region" description="Helical" evidence="1">
    <location>
        <begin position="12"/>
        <end position="37"/>
    </location>
</feature>
<keyword evidence="1" id="KW-0472">Membrane</keyword>
<dbReference type="AlphaFoldDB" id="A0A248TGP7"/>
<evidence type="ECO:0000256" key="1">
    <source>
        <dbReference type="SAM" id="Phobius"/>
    </source>
</evidence>
<name>A0A248TGP7_9BACI</name>
<dbReference type="OrthoDB" id="1955244at2"/>
<sequence>MEQQKTNTKAVVSLTLGILSLLVPFIGFLLGIISIVFGRLSAKEILQTGEKGKSLATAGLICGIIGIILTVIWILFALLGFFAYSTFETEIQEMP</sequence>
<dbReference type="KEGG" id="bko:CKF48_08625"/>
<evidence type="ECO:0000259" key="2">
    <source>
        <dbReference type="Pfam" id="PF13828"/>
    </source>
</evidence>
<keyword evidence="1" id="KW-1133">Transmembrane helix</keyword>
<feature type="domain" description="DUF4190" evidence="2">
    <location>
        <begin position="10"/>
        <end position="72"/>
    </location>
</feature>
<gene>
    <name evidence="3" type="ORF">CKF48_08625</name>
</gene>
<dbReference type="InterPro" id="IPR025241">
    <property type="entry name" value="DUF4190"/>
</dbReference>
<dbReference type="Proteomes" id="UP000215137">
    <property type="component" value="Chromosome"/>
</dbReference>
<dbReference type="EMBL" id="CP022983">
    <property type="protein sequence ID" value="ASV67384.1"/>
    <property type="molecule type" value="Genomic_DNA"/>
</dbReference>
<accession>A0A248TGP7</accession>
<organism evidence="3 4">
    <name type="scientific">Cytobacillus kochii</name>
    <dbReference type="NCBI Taxonomy" id="859143"/>
    <lineage>
        <taxon>Bacteria</taxon>
        <taxon>Bacillati</taxon>
        <taxon>Bacillota</taxon>
        <taxon>Bacilli</taxon>
        <taxon>Bacillales</taxon>
        <taxon>Bacillaceae</taxon>
        <taxon>Cytobacillus</taxon>
    </lineage>
</organism>
<keyword evidence="4" id="KW-1185">Reference proteome</keyword>
<dbReference type="RefSeq" id="WP_095370958.1">
    <property type="nucleotide sequence ID" value="NZ_CP022983.1"/>
</dbReference>